<proteinExistence type="predicted"/>
<protein>
    <submittedName>
        <fullName evidence="1">Uncharacterized protein</fullName>
    </submittedName>
</protein>
<gene>
    <name evidence="1" type="ORF">H2198_004639</name>
</gene>
<sequence length="231" mass="25951">MLVSDLELIQAQSWIRAKYNVTDISHEFWESGYYGTCVLIPSTLPILDVFRVHYEDTAMQRDGLFIDLAFNDKTVRICCTHLESLVANPPKRPSQLATAAKFMHQADASILGGDLNAIESFDKTLHSDNNLKDAYLETGGIEDAESGMTWGQMAATRERNKFGLSRMDKLMFCGALEVEHFDTFGIDVVIEDEDVGRRMMAEDGLEKPWVTDHLGVRGDFRLVTSPTPVKL</sequence>
<name>A0ACC3A7X2_9EURO</name>
<accession>A0ACC3A7X2</accession>
<keyword evidence="2" id="KW-1185">Reference proteome</keyword>
<dbReference type="EMBL" id="JAPDRQ010000071">
    <property type="protein sequence ID" value="KAJ9656886.1"/>
    <property type="molecule type" value="Genomic_DNA"/>
</dbReference>
<reference evidence="1" key="1">
    <citation type="submission" date="2022-10" db="EMBL/GenBank/DDBJ databases">
        <title>Culturing micro-colonial fungi from biological soil crusts in the Mojave desert and describing Neophaeococcomyces mojavensis, and introducing the new genera and species Taxawa tesnikishii.</title>
        <authorList>
            <person name="Kurbessoian T."/>
            <person name="Stajich J.E."/>
        </authorList>
    </citation>
    <scope>NUCLEOTIDE SEQUENCE</scope>
    <source>
        <strain evidence="1">JES_112</strain>
    </source>
</reference>
<organism evidence="1 2">
    <name type="scientific">Neophaeococcomyces mojaviensis</name>
    <dbReference type="NCBI Taxonomy" id="3383035"/>
    <lineage>
        <taxon>Eukaryota</taxon>
        <taxon>Fungi</taxon>
        <taxon>Dikarya</taxon>
        <taxon>Ascomycota</taxon>
        <taxon>Pezizomycotina</taxon>
        <taxon>Eurotiomycetes</taxon>
        <taxon>Chaetothyriomycetidae</taxon>
        <taxon>Chaetothyriales</taxon>
        <taxon>Chaetothyriales incertae sedis</taxon>
        <taxon>Neophaeococcomyces</taxon>
    </lineage>
</organism>
<evidence type="ECO:0000313" key="2">
    <source>
        <dbReference type="Proteomes" id="UP001172386"/>
    </source>
</evidence>
<dbReference type="Proteomes" id="UP001172386">
    <property type="component" value="Unassembled WGS sequence"/>
</dbReference>
<evidence type="ECO:0000313" key="1">
    <source>
        <dbReference type="EMBL" id="KAJ9656886.1"/>
    </source>
</evidence>
<comment type="caution">
    <text evidence="1">The sequence shown here is derived from an EMBL/GenBank/DDBJ whole genome shotgun (WGS) entry which is preliminary data.</text>
</comment>